<evidence type="ECO:0000313" key="3">
    <source>
        <dbReference type="Proteomes" id="UP000177281"/>
    </source>
</evidence>
<evidence type="ECO:0000259" key="1">
    <source>
        <dbReference type="Pfam" id="PF19044"/>
    </source>
</evidence>
<name>A0A1F5Q580_9BACT</name>
<dbReference type="NCBIfam" id="NF045971">
    <property type="entry name" value="conju_CD1110"/>
    <property type="match status" value="1"/>
</dbReference>
<evidence type="ECO:0000313" key="2">
    <source>
        <dbReference type="EMBL" id="OGE97313.1"/>
    </source>
</evidence>
<dbReference type="Gene3D" id="3.40.50.300">
    <property type="entry name" value="P-loop containing nucleotide triphosphate hydrolases"/>
    <property type="match status" value="1"/>
</dbReference>
<protein>
    <submittedName>
        <fullName evidence="2">Conjugal transfer protein TraC</fullName>
    </submittedName>
</protein>
<dbReference type="Gene3D" id="1.10.8.730">
    <property type="match status" value="1"/>
</dbReference>
<dbReference type="SUPFAM" id="SSF52540">
    <property type="entry name" value="P-loop containing nucleoside triphosphate hydrolases"/>
    <property type="match status" value="1"/>
</dbReference>
<organism evidence="2 3">
    <name type="scientific">Candidatus Doudnabacteria bacterium RIFCSPLOWO2_01_FULL_44_21</name>
    <dbReference type="NCBI Taxonomy" id="1817841"/>
    <lineage>
        <taxon>Bacteria</taxon>
        <taxon>Candidatus Doudnaibacteriota</taxon>
    </lineage>
</organism>
<accession>A0A1F5Q580</accession>
<dbReference type="InterPro" id="IPR043964">
    <property type="entry name" value="P-loop_TraG"/>
</dbReference>
<proteinExistence type="predicted"/>
<reference evidence="2 3" key="1">
    <citation type="journal article" date="2016" name="Nat. Commun.">
        <title>Thousands of microbial genomes shed light on interconnected biogeochemical processes in an aquifer system.</title>
        <authorList>
            <person name="Anantharaman K."/>
            <person name="Brown C.T."/>
            <person name="Hug L.A."/>
            <person name="Sharon I."/>
            <person name="Castelle C.J."/>
            <person name="Probst A.J."/>
            <person name="Thomas B.C."/>
            <person name="Singh A."/>
            <person name="Wilkins M.J."/>
            <person name="Karaoz U."/>
            <person name="Brodie E.L."/>
            <person name="Williams K.H."/>
            <person name="Hubbard S.S."/>
            <person name="Banfield J.F."/>
        </authorList>
    </citation>
    <scope>NUCLEOTIDE SEQUENCE [LARGE SCALE GENOMIC DNA]</scope>
</reference>
<dbReference type="InterPro" id="IPR051162">
    <property type="entry name" value="T4SS_component"/>
</dbReference>
<dbReference type="Pfam" id="PF19044">
    <property type="entry name" value="P-loop_TraG"/>
    <property type="match status" value="1"/>
</dbReference>
<feature type="domain" description="TraG P-loop" evidence="1">
    <location>
        <begin position="250"/>
        <end position="554"/>
    </location>
</feature>
<comment type="caution">
    <text evidence="2">The sequence shown here is derived from an EMBL/GenBank/DDBJ whole genome shotgun (WGS) entry which is preliminary data.</text>
</comment>
<gene>
    <name evidence="2" type="ORF">A3B10_04185</name>
</gene>
<dbReference type="PANTHER" id="PTHR30121">
    <property type="entry name" value="UNCHARACTERIZED PROTEIN YJGR-RELATED"/>
    <property type="match status" value="1"/>
</dbReference>
<dbReference type="AlphaFoldDB" id="A0A1F5Q580"/>
<dbReference type="EMBL" id="MFFB01000002">
    <property type="protein sequence ID" value="OGE97313.1"/>
    <property type="molecule type" value="Genomic_DNA"/>
</dbReference>
<dbReference type="InterPro" id="IPR027417">
    <property type="entry name" value="P-loop_NTPase"/>
</dbReference>
<dbReference type="STRING" id="1817841.A3B10_04185"/>
<dbReference type="Proteomes" id="UP000177281">
    <property type="component" value="Unassembled WGS sequence"/>
</dbReference>
<sequence>MALFRSTQSSPDREIQRQILEKEREYRRGLTTLRDLIAPSAFRVTSSFVEVSGKLSRSFFILTYPRFISVDWLSPIINLDVAMDMAMFIYPMDTAEIMKKFKSKVGQLESTMRLSQEKGNVRDPMLETAYQDIEDLRNRLQQGTERYFRFSIYFTVYADEQKELEQISATLESILGSKLIVAKPSVLQMEQGFNSTLPLGNDELAIATNMNTQPLSTTFPFVSSELTSNDGILYGINRHNNSLILFDRFQMENANSVVFAKSGSGKSYAVKLEILRSLMLGTDVIVVDPENEYKHLSSSVGGSFLNISLNSDSRVNPFDLPRAIEGEANEDILRAAVINLLGLMNLMLGKLDPTEEAIMDRAIWETYAKKDITANTDFSSIEAPVMQDLVEILSGMVGGESLAQRLTKYTQGTFSGIFNQPTNINLNNQLVVFSVRDLEDALRPIAIYVTLNYIWNVVRSSLKKRMLVIDEAWWMMQHDDSAKFLFGIAKRARKYYLGVTTITQDVTDFLQSPYGKPIVTNSSIQLLLKQSPAAIDLVSETFFLTEGEKYLLLESDVGEGIFFAGIKHVAIKIIASYMEDQIITTDPKRALEIEEAKKQLQAEQAQVQQE</sequence>
<dbReference type="PANTHER" id="PTHR30121:SF6">
    <property type="entry name" value="SLR6007 PROTEIN"/>
    <property type="match status" value="1"/>
</dbReference>